<evidence type="ECO:0000313" key="5">
    <source>
        <dbReference type="EnsemblPlants" id="HORVU.MOREX.r3.3HG0226400.1"/>
    </source>
</evidence>
<evidence type="ECO:0000256" key="3">
    <source>
        <dbReference type="SAM" id="SignalP"/>
    </source>
</evidence>
<dbReference type="Gramene" id="HORVU.MOREX.r3.3HG0226400.1">
    <property type="protein sequence ID" value="HORVU.MOREX.r3.3HG0226400.1"/>
    <property type="gene ID" value="HORVU.MOREX.r3.3HG0226400"/>
</dbReference>
<reference evidence="5" key="2">
    <citation type="submission" date="2020-10" db="EMBL/GenBank/DDBJ databases">
        <authorList>
            <person name="Scholz U."/>
            <person name="Mascher M."/>
            <person name="Fiebig A."/>
        </authorList>
    </citation>
    <scope>NUCLEOTIDE SEQUENCE [LARGE SCALE GENOMIC DNA]</scope>
    <source>
        <strain evidence="5">cv. Morex</strain>
    </source>
</reference>
<dbReference type="Proteomes" id="UP000011116">
    <property type="component" value="Chromosome 3H"/>
</dbReference>
<proteinExistence type="predicted"/>
<keyword evidence="6" id="KW-1185">Reference proteome</keyword>
<dbReference type="Pfam" id="PF13947">
    <property type="entry name" value="GUB_WAK_bind"/>
    <property type="match status" value="1"/>
</dbReference>
<dbReference type="PANTHER" id="PTHR33138">
    <property type="entry name" value="OS01G0690200 PROTEIN"/>
    <property type="match status" value="1"/>
</dbReference>
<reference evidence="6" key="1">
    <citation type="journal article" date="2012" name="Nature">
        <title>A physical, genetic and functional sequence assembly of the barley genome.</title>
        <authorList>
            <consortium name="The International Barley Genome Sequencing Consortium"/>
            <person name="Mayer K.F."/>
            <person name="Waugh R."/>
            <person name="Brown J.W."/>
            <person name="Schulman A."/>
            <person name="Langridge P."/>
            <person name="Platzer M."/>
            <person name="Fincher G.B."/>
            <person name="Muehlbauer G.J."/>
            <person name="Sato K."/>
            <person name="Close T.J."/>
            <person name="Wise R.P."/>
            <person name="Stein N."/>
        </authorList>
    </citation>
    <scope>NUCLEOTIDE SEQUENCE [LARGE SCALE GENOMIC DNA]</scope>
    <source>
        <strain evidence="6">cv. Morex</strain>
    </source>
</reference>
<reference evidence="5" key="3">
    <citation type="submission" date="2022-01" db="UniProtKB">
        <authorList>
            <consortium name="EnsemblPlants"/>
        </authorList>
    </citation>
    <scope>IDENTIFICATION</scope>
    <source>
        <strain evidence="5">subsp. vulgare</strain>
    </source>
</reference>
<dbReference type="AlphaFoldDB" id="A0A8I6X3Q4"/>
<sequence>MHGRFLILVWAWCLPLMVAVTGTTAEDQQGEGCSAKRCGNITISDPFWLPDEETGRSCGLPGASDFQLRCLNSSYPVLRSSVPYSPGFKIINISVGERSLRVVDLGKLQLFHTSKSCLPFWNTSVKLGRPFRIDPVSHNLILYNCTEEAAARRGTELVKTVMRCANATNTFVRTEVPYDPTGNYASYALEGCDAIVVPVLAGSPSGKTNADNYERLIDDGFLLTWDLDPLPPLF</sequence>
<evidence type="ECO:0000256" key="1">
    <source>
        <dbReference type="ARBA" id="ARBA00004167"/>
    </source>
</evidence>
<evidence type="ECO:0000256" key="2">
    <source>
        <dbReference type="ARBA" id="ARBA00022729"/>
    </source>
</evidence>
<feature type="domain" description="Wall-associated receptor kinase galacturonan-binding" evidence="4">
    <location>
        <begin position="33"/>
        <end position="104"/>
    </location>
</feature>
<dbReference type="PANTHER" id="PTHR33138:SF9">
    <property type="entry name" value="OS01G0136500 PROTEIN"/>
    <property type="match status" value="1"/>
</dbReference>
<accession>A0A8I6X3Q4</accession>
<feature type="signal peptide" evidence="3">
    <location>
        <begin position="1"/>
        <end position="25"/>
    </location>
</feature>
<dbReference type="EnsemblPlants" id="HORVU.MOREX.r3.3HG0226400.1">
    <property type="protein sequence ID" value="HORVU.MOREX.r3.3HG0226400.1"/>
    <property type="gene ID" value="HORVU.MOREX.r3.3HG0226400"/>
</dbReference>
<organism evidence="5 6">
    <name type="scientific">Hordeum vulgare subsp. vulgare</name>
    <name type="common">Domesticated barley</name>
    <dbReference type="NCBI Taxonomy" id="112509"/>
    <lineage>
        <taxon>Eukaryota</taxon>
        <taxon>Viridiplantae</taxon>
        <taxon>Streptophyta</taxon>
        <taxon>Embryophyta</taxon>
        <taxon>Tracheophyta</taxon>
        <taxon>Spermatophyta</taxon>
        <taxon>Magnoliopsida</taxon>
        <taxon>Liliopsida</taxon>
        <taxon>Poales</taxon>
        <taxon>Poaceae</taxon>
        <taxon>BOP clade</taxon>
        <taxon>Pooideae</taxon>
        <taxon>Triticodae</taxon>
        <taxon>Triticeae</taxon>
        <taxon>Hordeinae</taxon>
        <taxon>Hordeum</taxon>
    </lineage>
</organism>
<comment type="subcellular location">
    <subcellularLocation>
        <location evidence="1">Membrane</location>
        <topology evidence="1">Single-pass membrane protein</topology>
    </subcellularLocation>
</comment>
<protein>
    <recommendedName>
        <fullName evidence="4">Wall-associated receptor kinase galacturonan-binding domain-containing protein</fullName>
    </recommendedName>
</protein>
<evidence type="ECO:0000259" key="4">
    <source>
        <dbReference type="Pfam" id="PF13947"/>
    </source>
</evidence>
<feature type="chain" id="PRO_5035201449" description="Wall-associated receptor kinase galacturonan-binding domain-containing protein" evidence="3">
    <location>
        <begin position="26"/>
        <end position="234"/>
    </location>
</feature>
<dbReference type="InterPro" id="IPR025287">
    <property type="entry name" value="WAK_GUB"/>
</dbReference>
<dbReference type="GO" id="GO:0016020">
    <property type="term" value="C:membrane"/>
    <property type="evidence" value="ECO:0007669"/>
    <property type="project" value="UniProtKB-SubCell"/>
</dbReference>
<keyword evidence="2 3" id="KW-0732">Signal</keyword>
<name>A0A8I6X3Q4_HORVV</name>
<evidence type="ECO:0000313" key="6">
    <source>
        <dbReference type="Proteomes" id="UP000011116"/>
    </source>
</evidence>
<dbReference type="GO" id="GO:0030247">
    <property type="term" value="F:polysaccharide binding"/>
    <property type="evidence" value="ECO:0007669"/>
    <property type="project" value="InterPro"/>
</dbReference>